<dbReference type="InterPro" id="IPR011330">
    <property type="entry name" value="Glyco_hydro/deAcase_b/a-brl"/>
</dbReference>
<sequence>MNNIPTIMYHSVGVPDPDWIWNQLTIPFDLFADHIRWLKKKNFSTIDFAQYYRHLLHGEALPANPVFLNFDDGYLDNWVYAYPLLKKYGFKGTIFVNPEFVDPCETPRKNLEDVWLGRCSLDELQSQGFLSWAEMRKMEEDGVMDIQSHAMTHTWYFSGPDIVDFRHPGDNYMWMDWNDHSDIKCHYLNKDASKIPHCLGTPVYQHGKSLEVKRYYPDGAVKKHLEAFVAKQGVDFFDNNNWKNVLQKEAVEFMSTCRTEGRYETDQERRVRLHWELGEAKKIIESKLSKQVTFLCWPGGGYDPEAIEISKEYYLGSTVGSRDKTGSTFQPVDGHVRIERIGCPYIERKGKVIYTDGRYLYHFIREYQGSSKHRLLRRSLKLVKSFF</sequence>
<evidence type="ECO:0000313" key="4">
    <source>
        <dbReference type="EMBL" id="MBD1399347.1"/>
    </source>
</evidence>
<evidence type="ECO:0000256" key="2">
    <source>
        <dbReference type="ARBA" id="ARBA00022729"/>
    </source>
</evidence>
<organism evidence="4 5">
    <name type="scientific">Pelovirga terrestris</name>
    <dbReference type="NCBI Taxonomy" id="2771352"/>
    <lineage>
        <taxon>Bacteria</taxon>
        <taxon>Pseudomonadati</taxon>
        <taxon>Thermodesulfobacteriota</taxon>
        <taxon>Desulfuromonadia</taxon>
        <taxon>Geobacterales</taxon>
        <taxon>Geobacteraceae</taxon>
        <taxon>Pelovirga</taxon>
    </lineage>
</organism>
<evidence type="ECO:0000256" key="1">
    <source>
        <dbReference type="ARBA" id="ARBA00004613"/>
    </source>
</evidence>
<dbReference type="AlphaFoldDB" id="A0A8J6UKF3"/>
<gene>
    <name evidence="4" type="ORF">ICT70_01530</name>
</gene>
<dbReference type="Gene3D" id="3.20.20.370">
    <property type="entry name" value="Glycoside hydrolase/deacetylase"/>
    <property type="match status" value="1"/>
</dbReference>
<evidence type="ECO:0000313" key="5">
    <source>
        <dbReference type="Proteomes" id="UP000632828"/>
    </source>
</evidence>
<dbReference type="CDD" id="cd10969">
    <property type="entry name" value="CE4_Ecf1_like_5s"/>
    <property type="match status" value="1"/>
</dbReference>
<reference evidence="4" key="1">
    <citation type="submission" date="2020-09" db="EMBL/GenBank/DDBJ databases">
        <title>Pelobacter alkaliphilus sp. nov., a novel anaerobic arsenate-reducing bacterium from terrestrial mud volcano.</title>
        <authorList>
            <person name="Khomyakova M.A."/>
            <person name="Merkel A.Y."/>
            <person name="Slobodkin A.I."/>
        </authorList>
    </citation>
    <scope>NUCLEOTIDE SEQUENCE</scope>
    <source>
        <strain evidence="4">M08fum</strain>
    </source>
</reference>
<keyword evidence="2" id="KW-0732">Signal</keyword>
<evidence type="ECO:0000259" key="3">
    <source>
        <dbReference type="Pfam" id="PF01522"/>
    </source>
</evidence>
<dbReference type="PANTHER" id="PTHR34216">
    <property type="match status" value="1"/>
</dbReference>
<dbReference type="PANTHER" id="PTHR34216:SF3">
    <property type="entry name" value="POLY-BETA-1,6-N-ACETYL-D-GLUCOSAMINE N-DEACETYLASE"/>
    <property type="match status" value="1"/>
</dbReference>
<protein>
    <submittedName>
        <fullName evidence="4">Polysaccharide deacetylase family protein</fullName>
    </submittedName>
</protein>
<dbReference type="InterPro" id="IPR002509">
    <property type="entry name" value="NODB_dom"/>
</dbReference>
<proteinExistence type="predicted"/>
<dbReference type="RefSeq" id="WP_191153614.1">
    <property type="nucleotide sequence ID" value="NZ_JACWUN010000001.1"/>
</dbReference>
<feature type="domain" description="NodB homology" evidence="3">
    <location>
        <begin position="62"/>
        <end position="156"/>
    </location>
</feature>
<dbReference type="Pfam" id="PF01522">
    <property type="entry name" value="Polysacc_deac_1"/>
    <property type="match status" value="1"/>
</dbReference>
<dbReference type="Proteomes" id="UP000632828">
    <property type="component" value="Unassembled WGS sequence"/>
</dbReference>
<dbReference type="InterPro" id="IPR051398">
    <property type="entry name" value="Polysacch_Deacetylase"/>
</dbReference>
<dbReference type="GO" id="GO:0016810">
    <property type="term" value="F:hydrolase activity, acting on carbon-nitrogen (but not peptide) bonds"/>
    <property type="evidence" value="ECO:0007669"/>
    <property type="project" value="InterPro"/>
</dbReference>
<comment type="caution">
    <text evidence="4">The sequence shown here is derived from an EMBL/GenBank/DDBJ whole genome shotgun (WGS) entry which is preliminary data.</text>
</comment>
<comment type="subcellular location">
    <subcellularLocation>
        <location evidence="1">Secreted</location>
    </subcellularLocation>
</comment>
<name>A0A8J6UKF3_9BACT</name>
<dbReference type="GO" id="GO:0005975">
    <property type="term" value="P:carbohydrate metabolic process"/>
    <property type="evidence" value="ECO:0007669"/>
    <property type="project" value="InterPro"/>
</dbReference>
<accession>A0A8J6UKF3</accession>
<dbReference type="GO" id="GO:0005576">
    <property type="term" value="C:extracellular region"/>
    <property type="evidence" value="ECO:0007669"/>
    <property type="project" value="UniProtKB-SubCell"/>
</dbReference>
<dbReference type="SUPFAM" id="SSF88713">
    <property type="entry name" value="Glycoside hydrolase/deacetylase"/>
    <property type="match status" value="1"/>
</dbReference>
<dbReference type="EMBL" id="JACWUN010000001">
    <property type="protein sequence ID" value="MBD1399347.1"/>
    <property type="molecule type" value="Genomic_DNA"/>
</dbReference>
<keyword evidence="5" id="KW-1185">Reference proteome</keyword>